<dbReference type="KEGG" id="ppp:112288264"/>
<organism evidence="2">
    <name type="scientific">Physcomitrium patens</name>
    <name type="common">Spreading-leaved earth moss</name>
    <name type="synonym">Physcomitrella patens</name>
    <dbReference type="NCBI Taxonomy" id="3218"/>
    <lineage>
        <taxon>Eukaryota</taxon>
        <taxon>Viridiplantae</taxon>
        <taxon>Streptophyta</taxon>
        <taxon>Embryophyta</taxon>
        <taxon>Bryophyta</taxon>
        <taxon>Bryophytina</taxon>
        <taxon>Bryopsida</taxon>
        <taxon>Funariidae</taxon>
        <taxon>Funariales</taxon>
        <taxon>Funariaceae</taxon>
        <taxon>Physcomitrium</taxon>
    </lineage>
</organism>
<reference evidence="2 4" key="1">
    <citation type="journal article" date="2008" name="Science">
        <title>The Physcomitrella genome reveals evolutionary insights into the conquest of land by plants.</title>
        <authorList>
            <person name="Rensing S."/>
            <person name="Lang D."/>
            <person name="Zimmer A."/>
            <person name="Terry A."/>
            <person name="Salamov A."/>
            <person name="Shapiro H."/>
            <person name="Nishiyama T."/>
            <person name="Perroud P.-F."/>
            <person name="Lindquist E."/>
            <person name="Kamisugi Y."/>
            <person name="Tanahashi T."/>
            <person name="Sakakibara K."/>
            <person name="Fujita T."/>
            <person name="Oishi K."/>
            <person name="Shin-I T."/>
            <person name="Kuroki Y."/>
            <person name="Toyoda A."/>
            <person name="Suzuki Y."/>
            <person name="Hashimoto A."/>
            <person name="Yamaguchi K."/>
            <person name="Sugano A."/>
            <person name="Kohara Y."/>
            <person name="Fujiyama A."/>
            <person name="Anterola A."/>
            <person name="Aoki S."/>
            <person name="Ashton N."/>
            <person name="Barbazuk W.B."/>
            <person name="Barker E."/>
            <person name="Bennetzen J."/>
            <person name="Bezanilla M."/>
            <person name="Blankenship R."/>
            <person name="Cho S.H."/>
            <person name="Dutcher S."/>
            <person name="Estelle M."/>
            <person name="Fawcett J.A."/>
            <person name="Gundlach H."/>
            <person name="Hanada K."/>
            <person name="Heyl A."/>
            <person name="Hicks K.A."/>
            <person name="Hugh J."/>
            <person name="Lohr M."/>
            <person name="Mayer K."/>
            <person name="Melkozernov A."/>
            <person name="Murata T."/>
            <person name="Nelson D."/>
            <person name="Pils B."/>
            <person name="Prigge M."/>
            <person name="Reiss B."/>
            <person name="Renner T."/>
            <person name="Rombauts S."/>
            <person name="Rushton P."/>
            <person name="Sanderfoot A."/>
            <person name="Schween G."/>
            <person name="Shiu S.-H."/>
            <person name="Stueber K."/>
            <person name="Theodoulou F.L."/>
            <person name="Tu H."/>
            <person name="Van de Peer Y."/>
            <person name="Verrier P.J."/>
            <person name="Waters E."/>
            <person name="Wood A."/>
            <person name="Yang L."/>
            <person name="Cove D."/>
            <person name="Cuming A."/>
            <person name="Hasebe M."/>
            <person name="Lucas S."/>
            <person name="Mishler D.B."/>
            <person name="Reski R."/>
            <person name="Grigoriev I."/>
            <person name="Quatrano R.S."/>
            <person name="Boore J.L."/>
        </authorList>
    </citation>
    <scope>NUCLEOTIDE SEQUENCE [LARGE SCALE GENOMIC DNA]</scope>
    <source>
        <strain evidence="3 4">cv. Gransden 2004</strain>
    </source>
</reference>
<dbReference type="RefSeq" id="XP_024388050.1">
    <property type="nucleotide sequence ID" value="XM_024532282.2"/>
</dbReference>
<feature type="compositionally biased region" description="Polar residues" evidence="1">
    <location>
        <begin position="742"/>
        <end position="758"/>
    </location>
</feature>
<evidence type="ECO:0000313" key="3">
    <source>
        <dbReference type="EnsemblPlants" id="Pp3c11_3680V3.1"/>
    </source>
</evidence>
<dbReference type="AlphaFoldDB" id="A0A2K1JTB9"/>
<reference evidence="3" key="3">
    <citation type="submission" date="2020-12" db="UniProtKB">
        <authorList>
            <consortium name="EnsemblPlants"/>
        </authorList>
    </citation>
    <scope>IDENTIFICATION</scope>
</reference>
<accession>A0A2K1JTB9</accession>
<dbReference type="Gramene" id="Pp3c11_3680V3.2">
    <property type="protein sequence ID" value="Pp3c11_3680V3.2"/>
    <property type="gene ID" value="Pp3c11_3680"/>
</dbReference>
<proteinExistence type="predicted"/>
<feature type="region of interest" description="Disordered" evidence="1">
    <location>
        <begin position="742"/>
        <end position="761"/>
    </location>
</feature>
<dbReference type="GeneID" id="112288264"/>
<name>A0A2K1JTB9_PHYPA</name>
<dbReference type="RefSeq" id="XP_024388051.1">
    <property type="nucleotide sequence ID" value="XM_024532283.2"/>
</dbReference>
<evidence type="ECO:0000313" key="2">
    <source>
        <dbReference type="EMBL" id="PNR44783.1"/>
    </source>
</evidence>
<evidence type="ECO:0000256" key="1">
    <source>
        <dbReference type="SAM" id="MobiDB-lite"/>
    </source>
</evidence>
<protein>
    <submittedName>
        <fullName evidence="2 3">Uncharacterized protein</fullName>
    </submittedName>
</protein>
<dbReference type="PaxDb" id="3218-PP1S39_421V6.1"/>
<dbReference type="EnsemblPlants" id="Pp3c11_3680V3.2">
    <property type="protein sequence ID" value="Pp3c11_3680V3.2"/>
    <property type="gene ID" value="Pp3c11_3680"/>
</dbReference>
<dbReference type="Gramene" id="Pp3c11_3680V3.1">
    <property type="protein sequence ID" value="Pp3c11_3680V3.1"/>
    <property type="gene ID" value="Pp3c11_3680"/>
</dbReference>
<dbReference type="EnsemblPlants" id="Pp3c11_3680V3.1">
    <property type="protein sequence ID" value="Pp3c11_3680V3.1"/>
    <property type="gene ID" value="Pp3c11_3680"/>
</dbReference>
<gene>
    <name evidence="3" type="primary">LOC112288264</name>
    <name evidence="2" type="ORF">PHYPA_014553</name>
</gene>
<keyword evidence="4" id="KW-1185">Reference proteome</keyword>
<dbReference type="PANTHER" id="PTHR34461:SF2">
    <property type="entry name" value="EXPRESSED PROTEIN"/>
    <property type="match status" value="1"/>
</dbReference>
<sequence>MSHSKMASPVKIEAFDSASTLDPSNCDFFYVTTVIGGEVQKVINARCGSLVKVRKVQDFAREVDFKNETALALTRNQLRSMIVSEARVSKRERTLAEFVLDLKRRKSVEGLETVQCGPPPKAEVCPPVDVISVDHVKVESLSRNPKRRRITSEWHSCTRVQDAPSEPLDSQLDDETLSNYLKRCVSTKGRASSGNTDMEVFQRRKKNLKAVRRRIAEAGTGASQNGSGSRDNQSSTTVRVCKDMCERRECQLIDSEVPEIVSSHSAVGNRMARLSVSVDGMDDKSALRSESGALLSPSSVLDHQSESSDFVHSLDLTLEKSSVEGTEKYLHPDPCIEEIVTPAAGYHSSNLIILLDDQSSQVAADNGSDDTQVRMEQFHHEDVNHFLSDDEATLQSRNPGNSLAGRDLKNLDPAKLCVPIVQMLNSETTQLTPSGTCDEESSACLGSISSCRETLDSLGTMSLRQGPVDENRGIAEESIVSLVSPTELELAEERIDALLDTLVVSDDLLPNHLSASVNCGLNSSKRKRTSLAEPVILSSPNSMGGSHLGTMAIPSLRPSLSLRGDKDSPSSTDALWCSTDNVSSSVNLAEEATLSRTTLSSGMSIEDLNISEARRLSHGLTLVGNPGEIDTPRVMGDLRLNNEEQTCSENLNLIPTGDAEISGSSPNSLCYNEDSRESVEGDAKHELADVSTFEADLYSNLTDGFTKRNRKTFSPKSQFKLLKASRPESARKPSFKFKIKQMKSNAQTAGPNASTETTKPSERLKSILKTGGEPLNCRGMCKCPKCISTRDRSIVAREFISSQMKLAENIITRLIQEMRGMRTLVEDSQQTLGMRGISDSCEPASEKIKGVLECAAKLEDWAIAQILKLGRDSKRVCRLIETGPRRTIFADEAGSDLEYVRLLPMKKTLTLPLCIQ</sequence>
<dbReference type="EMBL" id="ABEU02000011">
    <property type="protein sequence ID" value="PNR44783.1"/>
    <property type="molecule type" value="Genomic_DNA"/>
</dbReference>
<feature type="region of interest" description="Disordered" evidence="1">
    <location>
        <begin position="217"/>
        <end position="236"/>
    </location>
</feature>
<evidence type="ECO:0000313" key="4">
    <source>
        <dbReference type="Proteomes" id="UP000006727"/>
    </source>
</evidence>
<dbReference type="PANTHER" id="PTHR34461">
    <property type="entry name" value="EXPRESSED PROTEIN"/>
    <property type="match status" value="1"/>
</dbReference>
<dbReference type="OrthoDB" id="775914at2759"/>
<feature type="compositionally biased region" description="Polar residues" evidence="1">
    <location>
        <begin position="221"/>
        <end position="236"/>
    </location>
</feature>
<reference evidence="2 4" key="2">
    <citation type="journal article" date="2018" name="Plant J.">
        <title>The Physcomitrella patens chromosome-scale assembly reveals moss genome structure and evolution.</title>
        <authorList>
            <person name="Lang D."/>
            <person name="Ullrich K.K."/>
            <person name="Murat F."/>
            <person name="Fuchs J."/>
            <person name="Jenkins J."/>
            <person name="Haas F.B."/>
            <person name="Piednoel M."/>
            <person name="Gundlach H."/>
            <person name="Van Bel M."/>
            <person name="Meyberg R."/>
            <person name="Vives C."/>
            <person name="Morata J."/>
            <person name="Symeonidi A."/>
            <person name="Hiss M."/>
            <person name="Muchero W."/>
            <person name="Kamisugi Y."/>
            <person name="Saleh O."/>
            <person name="Blanc G."/>
            <person name="Decker E.L."/>
            <person name="van Gessel N."/>
            <person name="Grimwood J."/>
            <person name="Hayes R.D."/>
            <person name="Graham S.W."/>
            <person name="Gunter L.E."/>
            <person name="McDaniel S.F."/>
            <person name="Hoernstein S.N.W."/>
            <person name="Larsson A."/>
            <person name="Li F.W."/>
            <person name="Perroud P.F."/>
            <person name="Phillips J."/>
            <person name="Ranjan P."/>
            <person name="Rokshar D.S."/>
            <person name="Rothfels C.J."/>
            <person name="Schneider L."/>
            <person name="Shu S."/>
            <person name="Stevenson D.W."/>
            <person name="Thummler F."/>
            <person name="Tillich M."/>
            <person name="Villarreal Aguilar J.C."/>
            <person name="Widiez T."/>
            <person name="Wong G.K."/>
            <person name="Wymore A."/>
            <person name="Zhang Y."/>
            <person name="Zimmer A.D."/>
            <person name="Quatrano R.S."/>
            <person name="Mayer K.F.X."/>
            <person name="Goodstein D."/>
            <person name="Casacuberta J.M."/>
            <person name="Vandepoele K."/>
            <person name="Reski R."/>
            <person name="Cuming A.C."/>
            <person name="Tuskan G.A."/>
            <person name="Maumus F."/>
            <person name="Salse J."/>
            <person name="Schmutz J."/>
            <person name="Rensing S.A."/>
        </authorList>
    </citation>
    <scope>NUCLEOTIDE SEQUENCE [LARGE SCALE GENOMIC DNA]</scope>
    <source>
        <strain evidence="3 4">cv. Gransden 2004</strain>
    </source>
</reference>
<dbReference type="Proteomes" id="UP000006727">
    <property type="component" value="Chromosome 11"/>
</dbReference>